<name>A0ABT2LXY0_9FIRM</name>
<proteinExistence type="predicted"/>
<comment type="caution">
    <text evidence="1">The sequence shown here is derived from an EMBL/GenBank/DDBJ whole genome shotgun (WGS) entry which is preliminary data.</text>
</comment>
<dbReference type="SUPFAM" id="SSF51735">
    <property type="entry name" value="NAD(P)-binding Rossmann-fold domains"/>
    <property type="match status" value="1"/>
</dbReference>
<dbReference type="Gene3D" id="3.40.50.720">
    <property type="entry name" value="NAD(P)-binding Rossmann-like Domain"/>
    <property type="match status" value="2"/>
</dbReference>
<evidence type="ECO:0000313" key="1">
    <source>
        <dbReference type="EMBL" id="MCT7397486.1"/>
    </source>
</evidence>
<sequence>MDSFAIISNGNKQKYLYDYLIFHNYSAKLVTNFNLTEYKYIVASIPFSKDGENVNCDFYTSFPITTFISLLKPGQILFGGGFKGSVVSHCMNSGIKAIDILNIPDFYRNNAFYTAEGLLGYIISNTNFSLKASNILVLGYGKCGSEICNLFNNVGSNIFFYENNESKINDGLNKNFTFLDINKKNNNLSKIDIIINCIPKNILSISNLKTLQKSCTIFDIASSPYGFDKDILNSLSLTYHICPGLPGKYASKSSGELIAKNISSIIEGTAENESQFR</sequence>
<reference evidence="1" key="1">
    <citation type="submission" date="2022-09" db="EMBL/GenBank/DDBJ databases">
        <title>Eubacterium sp. LFL-14 isolated from human feces.</title>
        <authorList>
            <person name="Liu F."/>
        </authorList>
    </citation>
    <scope>NUCLEOTIDE SEQUENCE</scope>
    <source>
        <strain evidence="1">LFL-14</strain>
    </source>
</reference>
<evidence type="ECO:0000313" key="2">
    <source>
        <dbReference type="Proteomes" id="UP001431199"/>
    </source>
</evidence>
<accession>A0ABT2LXY0</accession>
<dbReference type="EMBL" id="JAODBU010000001">
    <property type="protein sequence ID" value="MCT7397486.1"/>
    <property type="molecule type" value="Genomic_DNA"/>
</dbReference>
<dbReference type="RefSeq" id="WP_260978023.1">
    <property type="nucleotide sequence ID" value="NZ_JAODBU010000001.1"/>
</dbReference>
<keyword evidence="2" id="KW-1185">Reference proteome</keyword>
<gene>
    <name evidence="1" type="ORF">N5B56_00100</name>
</gene>
<dbReference type="Proteomes" id="UP001431199">
    <property type="component" value="Unassembled WGS sequence"/>
</dbReference>
<organism evidence="1 2">
    <name type="scientific">Eubacterium album</name>
    <dbReference type="NCBI Taxonomy" id="2978477"/>
    <lineage>
        <taxon>Bacteria</taxon>
        <taxon>Bacillati</taxon>
        <taxon>Bacillota</taxon>
        <taxon>Clostridia</taxon>
        <taxon>Eubacteriales</taxon>
        <taxon>Eubacteriaceae</taxon>
        <taxon>Eubacterium</taxon>
    </lineage>
</organism>
<protein>
    <submittedName>
        <fullName evidence="1">Dipicolinate synthase subunit DpsA</fullName>
    </submittedName>
</protein>
<dbReference type="InterPro" id="IPR036291">
    <property type="entry name" value="NAD(P)-bd_dom_sf"/>
</dbReference>